<feature type="compositionally biased region" description="Basic and acidic residues" evidence="9">
    <location>
        <begin position="226"/>
        <end position="261"/>
    </location>
</feature>
<evidence type="ECO:0000256" key="6">
    <source>
        <dbReference type="ARBA" id="ARBA00023187"/>
    </source>
</evidence>
<dbReference type="Proteomes" id="UP000663846">
    <property type="component" value="Unassembled WGS sequence"/>
</dbReference>
<sequence length="431" mass="50098">MGGGDLNMKKSWHPLLMKNQERVWLEEKKALEEKKKLDQLRKELEEERQLQELQRLQEAQTGKKKVEKLEWMYATPASGGGPSANELEDYLLGKKRVDQMLKGDESIKVGASHKNFIAVQNANNVRDTAAKIREDPMFAIKQQEQAEYAALMSNPLRLRAMKERAGIVDEKDKTKDKEERKRLKKEKKRERRHRDERSLSPRGRESRRHHDHDHDRDRHEHRHSHRRDDRSPRHSSRYDVSPRRSRHDSPPRYHHSDDTPPRHSRRSRSRSRSRSPARPPRQSSGNHENERPSGSRSYSRSRSPIRYRERSPRPPPRNRSPPPRHRSPPHRRAGSPRAPPQLSAAERAARLAAMSSDANTMQAERDVRLTEIKKLEEAEAAAEEAARAQASKEGGKGSFMRDQEKALYGGGGIDLAERLRRGRKDLVRERD</sequence>
<keyword evidence="3" id="KW-0507">mRNA processing</keyword>
<dbReference type="PANTHER" id="PTHR16196:SF0">
    <property type="entry name" value="PRE-MRNA-SPLICING FACTOR CWC25 HOMOLOG"/>
    <property type="match status" value="1"/>
</dbReference>
<dbReference type="AlphaFoldDB" id="A0A8H3A0N9"/>
<keyword evidence="7" id="KW-0539">Nucleus</keyword>
<dbReference type="InterPro" id="IPR022209">
    <property type="entry name" value="CWC25"/>
</dbReference>
<feature type="region of interest" description="Disordered" evidence="9">
    <location>
        <begin position="383"/>
        <end position="431"/>
    </location>
</feature>
<proteinExistence type="inferred from homology"/>
<dbReference type="GO" id="GO:0005684">
    <property type="term" value="C:U2-type spliceosomal complex"/>
    <property type="evidence" value="ECO:0007669"/>
    <property type="project" value="TreeGrafter"/>
</dbReference>
<feature type="compositionally biased region" description="Basic and acidic residues" evidence="9">
    <location>
        <begin position="415"/>
        <end position="431"/>
    </location>
</feature>
<comment type="subcellular location">
    <subcellularLocation>
        <location evidence="1">Nucleus</location>
    </subcellularLocation>
</comment>
<dbReference type="SMART" id="SM01083">
    <property type="entry name" value="Cir_N"/>
    <property type="match status" value="1"/>
</dbReference>
<evidence type="ECO:0000313" key="12">
    <source>
        <dbReference type="Proteomes" id="UP000663846"/>
    </source>
</evidence>
<feature type="compositionally biased region" description="Basic and acidic residues" evidence="9">
    <location>
        <begin position="163"/>
        <end position="181"/>
    </location>
</feature>
<organism evidence="11 12">
    <name type="scientific">Rhizoctonia solani</name>
    <dbReference type="NCBI Taxonomy" id="456999"/>
    <lineage>
        <taxon>Eukaryota</taxon>
        <taxon>Fungi</taxon>
        <taxon>Dikarya</taxon>
        <taxon>Basidiomycota</taxon>
        <taxon>Agaricomycotina</taxon>
        <taxon>Agaricomycetes</taxon>
        <taxon>Cantharellales</taxon>
        <taxon>Ceratobasidiaceae</taxon>
        <taxon>Rhizoctonia</taxon>
    </lineage>
</organism>
<feature type="compositionally biased region" description="Basic and acidic residues" evidence="9">
    <location>
        <begin position="393"/>
        <end position="405"/>
    </location>
</feature>
<dbReference type="PANTHER" id="PTHR16196">
    <property type="entry name" value="CELL CYCLE CONTROL PROTEIN CWF25"/>
    <property type="match status" value="1"/>
</dbReference>
<name>A0A8H3A0N9_9AGAM</name>
<feature type="coiled-coil region" evidence="8">
    <location>
        <begin position="27"/>
        <end position="57"/>
    </location>
</feature>
<dbReference type="Pfam" id="PF10197">
    <property type="entry name" value="Cir_N"/>
    <property type="match status" value="1"/>
</dbReference>
<evidence type="ECO:0000256" key="9">
    <source>
        <dbReference type="SAM" id="MobiDB-lite"/>
    </source>
</evidence>
<feature type="compositionally biased region" description="Basic residues" evidence="9">
    <location>
        <begin position="262"/>
        <end position="275"/>
    </location>
</feature>
<evidence type="ECO:0000256" key="3">
    <source>
        <dbReference type="ARBA" id="ARBA00022664"/>
    </source>
</evidence>
<dbReference type="GO" id="GO:0000398">
    <property type="term" value="P:mRNA splicing, via spliceosome"/>
    <property type="evidence" value="ECO:0007669"/>
    <property type="project" value="TreeGrafter"/>
</dbReference>
<feature type="compositionally biased region" description="Basic residues" evidence="9">
    <location>
        <begin position="182"/>
        <end position="192"/>
    </location>
</feature>
<evidence type="ECO:0000256" key="8">
    <source>
        <dbReference type="SAM" id="Coils"/>
    </source>
</evidence>
<feature type="domain" description="CBF1-interacting co-repressor CIR N-terminal" evidence="10">
    <location>
        <begin position="11"/>
        <end position="47"/>
    </location>
</feature>
<evidence type="ECO:0000256" key="1">
    <source>
        <dbReference type="ARBA" id="ARBA00004123"/>
    </source>
</evidence>
<feature type="compositionally biased region" description="Basic and acidic residues" evidence="9">
    <location>
        <begin position="193"/>
        <end position="204"/>
    </location>
</feature>
<keyword evidence="5 8" id="KW-0175">Coiled coil</keyword>
<evidence type="ECO:0000259" key="10">
    <source>
        <dbReference type="SMART" id="SM01083"/>
    </source>
</evidence>
<evidence type="ECO:0000256" key="7">
    <source>
        <dbReference type="ARBA" id="ARBA00023242"/>
    </source>
</evidence>
<keyword evidence="4" id="KW-0747">Spliceosome</keyword>
<feature type="compositionally biased region" description="Low complexity" evidence="9">
    <location>
        <begin position="294"/>
        <end position="304"/>
    </location>
</feature>
<keyword evidence="6" id="KW-0508">mRNA splicing</keyword>
<feature type="compositionally biased region" description="Basic residues" evidence="9">
    <location>
        <begin position="322"/>
        <end position="334"/>
    </location>
</feature>
<gene>
    <name evidence="11" type="ORF">RDB_LOCUS40214</name>
</gene>
<dbReference type="Pfam" id="PF12542">
    <property type="entry name" value="CWC25"/>
    <property type="match status" value="1"/>
</dbReference>
<comment type="caution">
    <text evidence="11">The sequence shown here is derived from an EMBL/GenBank/DDBJ whole genome shotgun (WGS) entry which is preliminary data.</text>
</comment>
<comment type="similarity">
    <text evidence="2">Belongs to the CWC25 family.</text>
</comment>
<feature type="compositionally biased region" description="Low complexity" evidence="9">
    <location>
        <begin position="344"/>
        <end position="353"/>
    </location>
</feature>
<accession>A0A8H3A0N9</accession>
<evidence type="ECO:0000256" key="2">
    <source>
        <dbReference type="ARBA" id="ARBA00006695"/>
    </source>
</evidence>
<protein>
    <recommendedName>
        <fullName evidence="10">CBF1-interacting co-repressor CIR N-terminal domain-containing protein</fullName>
    </recommendedName>
</protein>
<evidence type="ECO:0000256" key="4">
    <source>
        <dbReference type="ARBA" id="ARBA00022728"/>
    </source>
</evidence>
<dbReference type="InterPro" id="IPR051376">
    <property type="entry name" value="CWC25_splicing_factor"/>
</dbReference>
<feature type="region of interest" description="Disordered" evidence="9">
    <location>
        <begin position="163"/>
        <end position="365"/>
    </location>
</feature>
<evidence type="ECO:0000256" key="5">
    <source>
        <dbReference type="ARBA" id="ARBA00023054"/>
    </source>
</evidence>
<reference evidence="11" key="1">
    <citation type="submission" date="2021-01" db="EMBL/GenBank/DDBJ databases">
        <authorList>
            <person name="Kaushik A."/>
        </authorList>
    </citation>
    <scope>NUCLEOTIDE SEQUENCE</scope>
    <source>
        <strain evidence="11">AG1-1C</strain>
    </source>
</reference>
<dbReference type="InterPro" id="IPR019339">
    <property type="entry name" value="CIR_N_dom"/>
</dbReference>
<dbReference type="EMBL" id="CAJMWS010000265">
    <property type="protein sequence ID" value="CAE6387258.1"/>
    <property type="molecule type" value="Genomic_DNA"/>
</dbReference>
<evidence type="ECO:0000313" key="11">
    <source>
        <dbReference type="EMBL" id="CAE6387258.1"/>
    </source>
</evidence>